<evidence type="ECO:0000256" key="1">
    <source>
        <dbReference type="SAM" id="SignalP"/>
    </source>
</evidence>
<proteinExistence type="predicted"/>
<keyword evidence="1" id="KW-0732">Signal</keyword>
<sequence>MSNSLSRCVALIAAVGLFAACTSAEVVSKKDPDYAGTVERLHLQTAISSDLEGLAQRASEKIRLSLVSYGIGTTVQHRAYTPDSKEESEGGPRLEKEKALVVPYEKARSVDASHVLLIEEKSQSESTTYAPPTGPTGGMASTTHQSYVFEASLYDVNLQKRIWRADVTAKGTKTTSQSMEGEVMADKMVERLAEDRLLPPMQNDNVSGTYR</sequence>
<name>A0A2A8D023_9BACT</name>
<feature type="chain" id="PRO_5012360135" description="Penicillin-binding protein activator LpoB" evidence="1">
    <location>
        <begin position="25"/>
        <end position="211"/>
    </location>
</feature>
<dbReference type="PROSITE" id="PS51257">
    <property type="entry name" value="PROKAR_LIPOPROTEIN"/>
    <property type="match status" value="1"/>
</dbReference>
<organism evidence="2 3">
    <name type="scientific">Longibacter salinarum</name>
    <dbReference type="NCBI Taxonomy" id="1850348"/>
    <lineage>
        <taxon>Bacteria</taxon>
        <taxon>Pseudomonadati</taxon>
        <taxon>Rhodothermota</taxon>
        <taxon>Rhodothermia</taxon>
        <taxon>Rhodothermales</taxon>
        <taxon>Salisaetaceae</taxon>
        <taxon>Longibacter</taxon>
    </lineage>
</organism>
<dbReference type="AlphaFoldDB" id="A0A2A8D023"/>
<comment type="caution">
    <text evidence="2">The sequence shown here is derived from an EMBL/GenBank/DDBJ whole genome shotgun (WGS) entry which is preliminary data.</text>
</comment>
<dbReference type="RefSeq" id="WP_143815289.1">
    <property type="nucleotide sequence ID" value="NZ_PDEQ01000002.1"/>
</dbReference>
<evidence type="ECO:0000313" key="3">
    <source>
        <dbReference type="Proteomes" id="UP000220102"/>
    </source>
</evidence>
<keyword evidence="3" id="KW-1185">Reference proteome</keyword>
<evidence type="ECO:0000313" key="2">
    <source>
        <dbReference type="EMBL" id="PEN14220.1"/>
    </source>
</evidence>
<gene>
    <name evidence="2" type="ORF">CRI94_04050</name>
</gene>
<reference evidence="2 3" key="1">
    <citation type="submission" date="2017-10" db="EMBL/GenBank/DDBJ databases">
        <title>Draft genome of Longibacter Salinarum.</title>
        <authorList>
            <person name="Goh K.M."/>
            <person name="Shamsir M.S."/>
            <person name="Lim S.W."/>
        </authorList>
    </citation>
    <scope>NUCLEOTIDE SEQUENCE [LARGE SCALE GENOMIC DNA]</scope>
    <source>
        <strain evidence="2 3">KCTC 52045</strain>
    </source>
</reference>
<accession>A0A2A8D023</accession>
<evidence type="ECO:0008006" key="4">
    <source>
        <dbReference type="Google" id="ProtNLM"/>
    </source>
</evidence>
<dbReference type="Proteomes" id="UP000220102">
    <property type="component" value="Unassembled WGS sequence"/>
</dbReference>
<feature type="signal peptide" evidence="1">
    <location>
        <begin position="1"/>
        <end position="24"/>
    </location>
</feature>
<dbReference type="EMBL" id="PDEQ01000002">
    <property type="protein sequence ID" value="PEN14220.1"/>
    <property type="molecule type" value="Genomic_DNA"/>
</dbReference>
<protein>
    <recommendedName>
        <fullName evidence="4">Penicillin-binding protein activator LpoB</fullName>
    </recommendedName>
</protein>